<accession>A0A8C9NM84</accession>
<reference evidence="4" key="1">
    <citation type="submission" date="2025-08" db="UniProtKB">
        <authorList>
            <consortium name="Ensembl"/>
        </authorList>
    </citation>
    <scope>IDENTIFICATION</scope>
</reference>
<evidence type="ECO:0000313" key="4">
    <source>
        <dbReference type="Ensembl" id="ENSSCAP00000020632.1"/>
    </source>
</evidence>
<dbReference type="InterPro" id="IPR007110">
    <property type="entry name" value="Ig-like_dom"/>
</dbReference>
<feature type="transmembrane region" description="Helical" evidence="2">
    <location>
        <begin position="308"/>
        <end position="330"/>
    </location>
</feature>
<dbReference type="GO" id="GO:0009897">
    <property type="term" value="C:external side of plasma membrane"/>
    <property type="evidence" value="ECO:0007669"/>
    <property type="project" value="TreeGrafter"/>
</dbReference>
<dbReference type="SMART" id="SM00409">
    <property type="entry name" value="IG"/>
    <property type="match status" value="1"/>
</dbReference>
<protein>
    <submittedName>
        <fullName evidence="4">Programmed cell death 1</fullName>
    </submittedName>
</protein>
<dbReference type="Pfam" id="PF07686">
    <property type="entry name" value="V-set"/>
    <property type="match status" value="1"/>
</dbReference>
<feature type="compositionally biased region" description="Basic and acidic residues" evidence="1">
    <location>
        <begin position="393"/>
        <end position="411"/>
    </location>
</feature>
<dbReference type="PANTHER" id="PTHR15264">
    <property type="entry name" value="PROGRAMMED CELL DEATH PROTEIN 1"/>
    <property type="match status" value="1"/>
</dbReference>
<keyword evidence="2" id="KW-0812">Transmembrane</keyword>
<dbReference type="GeneTree" id="ENSGT00390000013662"/>
<feature type="region of interest" description="Disordered" evidence="1">
    <location>
        <begin position="386"/>
        <end position="419"/>
    </location>
</feature>
<dbReference type="AlphaFoldDB" id="A0A8C9NM84"/>
<keyword evidence="2" id="KW-0472">Membrane</keyword>
<dbReference type="GO" id="GO:0070234">
    <property type="term" value="P:positive regulation of T cell apoptotic process"/>
    <property type="evidence" value="ECO:0007669"/>
    <property type="project" value="TreeGrafter"/>
</dbReference>
<gene>
    <name evidence="4" type="primary">PDCD1</name>
</gene>
<dbReference type="OMA" id="WARFIST"/>
<feature type="region of interest" description="Disordered" evidence="1">
    <location>
        <begin position="116"/>
        <end position="141"/>
    </location>
</feature>
<dbReference type="InterPro" id="IPR003599">
    <property type="entry name" value="Ig_sub"/>
</dbReference>
<dbReference type="SUPFAM" id="SSF48726">
    <property type="entry name" value="Immunoglobulin"/>
    <property type="match status" value="1"/>
</dbReference>
<feature type="compositionally biased region" description="Polar residues" evidence="1">
    <location>
        <begin position="126"/>
        <end position="136"/>
    </location>
</feature>
<dbReference type="GO" id="GO:0050777">
    <property type="term" value="P:negative regulation of immune response"/>
    <property type="evidence" value="ECO:0007669"/>
    <property type="project" value="InterPro"/>
</dbReference>
<dbReference type="Proteomes" id="UP000694409">
    <property type="component" value="Unassembled WGS sequence"/>
</dbReference>
<keyword evidence="5" id="KW-1185">Reference proteome</keyword>
<feature type="domain" description="Ig-like" evidence="3">
    <location>
        <begin position="166"/>
        <end position="262"/>
    </location>
</feature>
<organism evidence="4 5">
    <name type="scientific">Serinus canaria</name>
    <name type="common">Island canary</name>
    <name type="synonym">Fringilla canaria</name>
    <dbReference type="NCBI Taxonomy" id="9135"/>
    <lineage>
        <taxon>Eukaryota</taxon>
        <taxon>Metazoa</taxon>
        <taxon>Chordata</taxon>
        <taxon>Craniata</taxon>
        <taxon>Vertebrata</taxon>
        <taxon>Euteleostomi</taxon>
        <taxon>Archelosauria</taxon>
        <taxon>Archosauria</taxon>
        <taxon>Dinosauria</taxon>
        <taxon>Saurischia</taxon>
        <taxon>Theropoda</taxon>
        <taxon>Coelurosauria</taxon>
        <taxon>Aves</taxon>
        <taxon>Neognathae</taxon>
        <taxon>Neoaves</taxon>
        <taxon>Telluraves</taxon>
        <taxon>Australaves</taxon>
        <taxon>Passeriformes</taxon>
        <taxon>Passeroidea</taxon>
        <taxon>Fringillidae</taxon>
        <taxon>Carduelinae</taxon>
        <taxon>Serinus</taxon>
    </lineage>
</organism>
<evidence type="ECO:0000256" key="2">
    <source>
        <dbReference type="SAM" id="Phobius"/>
    </source>
</evidence>
<proteinExistence type="predicted"/>
<dbReference type="InterPro" id="IPR036179">
    <property type="entry name" value="Ig-like_dom_sf"/>
</dbReference>
<dbReference type="Ensembl" id="ENSSCAT00000023034.1">
    <property type="protein sequence ID" value="ENSSCAP00000020632.1"/>
    <property type="gene ID" value="ENSSCAG00000014875.1"/>
</dbReference>
<dbReference type="PROSITE" id="PS50835">
    <property type="entry name" value="IG_LIKE"/>
    <property type="match status" value="1"/>
</dbReference>
<dbReference type="Gene3D" id="2.60.40.10">
    <property type="entry name" value="Immunoglobulins"/>
    <property type="match status" value="1"/>
</dbReference>
<dbReference type="PANTHER" id="PTHR15264:SF2">
    <property type="entry name" value="PROGRAMMED CELL DEATH PROTEIN 1"/>
    <property type="match status" value="1"/>
</dbReference>
<sequence>MTFTYGPGSELGTSPLWPLPPPSLEAFPRRCWLRGVCPHCLAAGCLHGNVPGARREGKGPGLAQLILASVGRKLGAGGSPGFPRGRGGYVSFPPSPRCVRQRTGCCCGKEARREPGAAQRTRHSTSRLPGQGTQRLSMAPGASKKSWGSVEVALVDLCAVLLCCEPMLTCCRQVTIFPAVLILPEGDKATFFCNISMENDSGSEYSLNWYKETNHSQAQKMAEISRYKPMTETEKYRLINHTPVFEIEILNLHQNDSGSYYCGLITFYEPDKVMESKRAQLIVTAAPQVNATDEPEMEEGNPSEHIKAMLLGILLLTGVVVLLIFGYLTFTYRRGDVQKPPSENMPVKEEKPPMVFVSTVDYGVLEFQWDQRSPVPPRTQPIEQTEYATIIFPEEKPVTPERGKKHLEDRTQQLPSQPC</sequence>
<keyword evidence="2" id="KW-1133">Transmembrane helix</keyword>
<evidence type="ECO:0000313" key="5">
    <source>
        <dbReference type="Proteomes" id="UP000694409"/>
    </source>
</evidence>
<dbReference type="InterPro" id="IPR042379">
    <property type="entry name" value="PDCD1"/>
</dbReference>
<dbReference type="InterPro" id="IPR013106">
    <property type="entry name" value="Ig_V-set"/>
</dbReference>
<evidence type="ECO:0000259" key="3">
    <source>
        <dbReference type="PROSITE" id="PS50835"/>
    </source>
</evidence>
<dbReference type="InterPro" id="IPR013783">
    <property type="entry name" value="Ig-like_fold"/>
</dbReference>
<reference evidence="4" key="2">
    <citation type="submission" date="2025-09" db="UniProtKB">
        <authorList>
            <consortium name="Ensembl"/>
        </authorList>
    </citation>
    <scope>IDENTIFICATION</scope>
</reference>
<name>A0A8C9NM84_SERCA</name>
<evidence type="ECO:0000256" key="1">
    <source>
        <dbReference type="SAM" id="MobiDB-lite"/>
    </source>
</evidence>